<dbReference type="InterPro" id="IPR029044">
    <property type="entry name" value="Nucleotide-diphossugar_trans"/>
</dbReference>
<keyword evidence="3" id="KW-0808">Transferase</keyword>
<dbReference type="AlphaFoldDB" id="A0A543PZA0"/>
<sequence length="667" mass="76348">MRILYISSESPLIRQAGGIATYIGEALRALRSMGHEVALVTWGPIDARQSWNQEWLDWLGKNSLFWQDEDPDWQQNFPGFSQHQAIAEQLVSTIRQAVALFQPDIIEATDYQAPVFSYLERIRAGLENVTCPVVIFNHGLSLDTWIHDAHWPADELILEDFQREISQLHWADGVICPSHTAQRRLLELGVAAEKITMIREPYTFPPEKPNAGVQRTWWAHLGRFNYRKGADALIYHLNQILGTTYAPEGLRILGEVGDSAFRDPDFQTRLQSRVAPEWSPNIAFVGRYQRDALPVLLSDVRFVAQFSRFETFGYTTVETLAHGAVPLLARESAMAELVPAPLLPGLLDHVYADPQELQRVLTFWSEGYEEKKVFWRSQLAQLLFPEIFAQNVIQYYQLLHKKGGGEVANVQSVSSTAEDVTILIPHRNDFDNLLVSLESVYALKNAVAEIILLDDGSDADVQPLLARLQDLPRLRILHQNNQGLCASRNHLVDACRTEWCVFLDSDDRLHPDFVSACLSCASKAQAIIPRRQNFGDNALQYPQTTIGSPMHWIYNHFRMTALIQTDCLRQLRFDPSMRHGEADDWDFWLRFHLHGYHALTYPEALFYYQFKSGSMSWPWSSGQALKTEALLQERLMEARQDEKTQCHAELGGIWRSLYHARRLIERG</sequence>
<gene>
    <name evidence="3" type="primary">epsH_2</name>
    <name evidence="3" type="ORF">DLNHIDIE_03254</name>
</gene>
<evidence type="ECO:0000313" key="3">
    <source>
        <dbReference type="EMBL" id="TQN49402.1"/>
    </source>
</evidence>
<dbReference type="EMBL" id="SZUV01000005">
    <property type="protein sequence ID" value="TQN49402.1"/>
    <property type="molecule type" value="Genomic_DNA"/>
</dbReference>
<dbReference type="GO" id="GO:0016757">
    <property type="term" value="F:glycosyltransferase activity"/>
    <property type="evidence" value="ECO:0007669"/>
    <property type="project" value="UniProtKB-KW"/>
</dbReference>
<accession>A0A543PZA0</accession>
<evidence type="ECO:0000259" key="1">
    <source>
        <dbReference type="Pfam" id="PF00535"/>
    </source>
</evidence>
<dbReference type="Pfam" id="PF00535">
    <property type="entry name" value="Glycos_transf_2"/>
    <property type="match status" value="1"/>
</dbReference>
<dbReference type="Pfam" id="PF13439">
    <property type="entry name" value="Glyco_transf_4"/>
    <property type="match status" value="1"/>
</dbReference>
<dbReference type="SUPFAM" id="SSF53448">
    <property type="entry name" value="Nucleotide-diphospho-sugar transferases"/>
    <property type="match status" value="1"/>
</dbReference>
<feature type="domain" description="Glycosyltransferase subfamily 4-like N-terminal" evidence="2">
    <location>
        <begin position="17"/>
        <end position="198"/>
    </location>
</feature>
<dbReference type="CDD" id="cd00761">
    <property type="entry name" value="Glyco_tranf_GTA_type"/>
    <property type="match status" value="1"/>
</dbReference>
<evidence type="ECO:0000313" key="4">
    <source>
        <dbReference type="Proteomes" id="UP000315403"/>
    </source>
</evidence>
<dbReference type="PANTHER" id="PTHR43685:SF2">
    <property type="entry name" value="GLYCOSYLTRANSFERASE 2-LIKE DOMAIN-CONTAINING PROTEIN"/>
    <property type="match status" value="1"/>
</dbReference>
<keyword evidence="3" id="KW-0328">Glycosyltransferase</keyword>
<protein>
    <submittedName>
        <fullName evidence="3">Putative glycosyltransferase EpsH</fullName>
        <ecNumber evidence="3">2.4.-.-</ecNumber>
    </submittedName>
</protein>
<dbReference type="Gene3D" id="3.40.50.2000">
    <property type="entry name" value="Glycogen Phosphorylase B"/>
    <property type="match status" value="2"/>
</dbReference>
<dbReference type="EC" id="2.4.-.-" evidence="3"/>
<dbReference type="Proteomes" id="UP000315403">
    <property type="component" value="Unassembled WGS sequence"/>
</dbReference>
<dbReference type="InterPro" id="IPR050834">
    <property type="entry name" value="Glycosyltransf_2"/>
</dbReference>
<dbReference type="InterPro" id="IPR028098">
    <property type="entry name" value="Glyco_trans_4-like_N"/>
</dbReference>
<dbReference type="Gene3D" id="3.90.550.10">
    <property type="entry name" value="Spore Coat Polysaccharide Biosynthesis Protein SpsA, Chain A"/>
    <property type="match status" value="1"/>
</dbReference>
<dbReference type="SUPFAM" id="SSF53756">
    <property type="entry name" value="UDP-Glycosyltransferase/glycogen phosphorylase"/>
    <property type="match status" value="1"/>
</dbReference>
<feature type="domain" description="Glycosyltransferase 2-like" evidence="1">
    <location>
        <begin position="421"/>
        <end position="552"/>
    </location>
</feature>
<name>A0A543PZA0_ACITH</name>
<reference evidence="3 4" key="1">
    <citation type="submission" date="2019-03" db="EMBL/GenBank/DDBJ databases">
        <title>New insights into Acidothiobacillus thiooxidans sulfur metabolism through coupled gene expression, solution geochemistry, microscopy and spectroscopy analyses.</title>
        <authorList>
            <person name="Camacho D."/>
            <person name="Frazao R."/>
            <person name="Fouillen A."/>
            <person name="Nanci A."/>
            <person name="Lang B.F."/>
            <person name="Apte S.C."/>
            <person name="Baron C."/>
            <person name="Warren L.A."/>
        </authorList>
    </citation>
    <scope>NUCLEOTIDE SEQUENCE [LARGE SCALE GENOMIC DNA]</scope>
    <source>
        <strain evidence="3 4">ATCC 19377</strain>
    </source>
</reference>
<proteinExistence type="predicted"/>
<dbReference type="InterPro" id="IPR001173">
    <property type="entry name" value="Glyco_trans_2-like"/>
</dbReference>
<comment type="caution">
    <text evidence="3">The sequence shown here is derived from an EMBL/GenBank/DDBJ whole genome shotgun (WGS) entry which is preliminary data.</text>
</comment>
<dbReference type="CDD" id="cd03801">
    <property type="entry name" value="GT4_PimA-like"/>
    <property type="match status" value="1"/>
</dbReference>
<dbReference type="PANTHER" id="PTHR43685">
    <property type="entry name" value="GLYCOSYLTRANSFERASE"/>
    <property type="match status" value="1"/>
</dbReference>
<organism evidence="3 4">
    <name type="scientific">Acidithiobacillus thiooxidans ATCC 19377</name>
    <dbReference type="NCBI Taxonomy" id="637390"/>
    <lineage>
        <taxon>Bacteria</taxon>
        <taxon>Pseudomonadati</taxon>
        <taxon>Pseudomonadota</taxon>
        <taxon>Acidithiobacillia</taxon>
        <taxon>Acidithiobacillales</taxon>
        <taxon>Acidithiobacillaceae</taxon>
        <taxon>Acidithiobacillus</taxon>
    </lineage>
</organism>
<evidence type="ECO:0000259" key="2">
    <source>
        <dbReference type="Pfam" id="PF13439"/>
    </source>
</evidence>